<keyword evidence="2" id="KW-0802">TPR repeat</keyword>
<reference evidence="4" key="1">
    <citation type="submission" date="2022-09" db="EMBL/GenBank/DDBJ databases">
        <authorList>
            <person name="Yuan C."/>
            <person name="Ke Z."/>
        </authorList>
    </citation>
    <scope>NUCLEOTIDE SEQUENCE</scope>
    <source>
        <strain evidence="4">LB-8</strain>
    </source>
</reference>
<evidence type="ECO:0000313" key="4">
    <source>
        <dbReference type="EMBL" id="MCU7551387.1"/>
    </source>
</evidence>
<dbReference type="SUPFAM" id="SSF56601">
    <property type="entry name" value="beta-lactamase/transpeptidase-like"/>
    <property type="match status" value="1"/>
</dbReference>
<proteinExistence type="inferred from homology"/>
<evidence type="ECO:0000256" key="2">
    <source>
        <dbReference type="PROSITE-ProRule" id="PRU00339"/>
    </source>
</evidence>
<protein>
    <submittedName>
        <fullName evidence="4">Beta-lactamase family protein</fullName>
    </submittedName>
</protein>
<dbReference type="InterPro" id="IPR011990">
    <property type="entry name" value="TPR-like_helical_dom_sf"/>
</dbReference>
<evidence type="ECO:0000259" key="3">
    <source>
        <dbReference type="Pfam" id="PF00144"/>
    </source>
</evidence>
<dbReference type="EMBL" id="JAOTIF010000020">
    <property type="protein sequence ID" value="MCU7551387.1"/>
    <property type="molecule type" value="Genomic_DNA"/>
</dbReference>
<comment type="caution">
    <text evidence="4">The sequence shown here is derived from an EMBL/GenBank/DDBJ whole genome shotgun (WGS) entry which is preliminary data.</text>
</comment>
<dbReference type="SUPFAM" id="SSF48452">
    <property type="entry name" value="TPR-like"/>
    <property type="match status" value="1"/>
</dbReference>
<dbReference type="Gene3D" id="1.25.40.10">
    <property type="entry name" value="Tetratricopeptide repeat domain"/>
    <property type="match status" value="1"/>
</dbReference>
<dbReference type="InterPro" id="IPR019734">
    <property type="entry name" value="TPR_rpt"/>
</dbReference>
<keyword evidence="5" id="KW-1185">Reference proteome</keyword>
<feature type="domain" description="Beta-lactamase-related" evidence="3">
    <location>
        <begin position="27"/>
        <end position="340"/>
    </location>
</feature>
<dbReference type="InterPro" id="IPR051478">
    <property type="entry name" value="Beta-lactamase-like_AB/R"/>
</dbReference>
<dbReference type="PANTHER" id="PTHR22935">
    <property type="entry name" value="PENICILLIN-BINDING PROTEIN"/>
    <property type="match status" value="1"/>
</dbReference>
<dbReference type="AlphaFoldDB" id="A0A9X2XZ71"/>
<sequence>MKRYLILTFLIAATNIVFGQIPIDSIKAIIKQEVANKRSKSIIVGIVDANGRQIFAEGKLSDRNPTLPDGNTIYEIGSITKVFTSLLLADMSLKQQLNLNDPISKFLPKTVKTPIRNGKEISLLSLSTHRSGMPRFPYNVDPKNLDNPYADYTVSQLYEYTSNFKPDFDIDSKWRYSNIGYGLLGNILATVAQKNFETLVKQEICKPLNMNSTVISLTAKLKSNIALGHTEFGEPTVFTDLPALEGAGALRSNVNDLLTFAEANLGLVKTDLLPAMELTHILQAKKDGNDTYTTMGWTLSNDDGKYHLFKDGGTAGYRTFLGIDKKNKIGVIVLSNSNNSVTDIGWHILDPTHKVEPYKYPWALLDTLRTTIQTTGVDVAIELYQQLKASKNASFIFNENQLNYLGDELRRHKRIKEAIKIYELNLKEYPKSTLVYESLGETYKRNKNKKLAIKYFEKAFELDSQNPHWTYILEKLKSG</sequence>
<dbReference type="SMART" id="SM00028">
    <property type="entry name" value="TPR"/>
    <property type="match status" value="2"/>
</dbReference>
<evidence type="ECO:0000313" key="5">
    <source>
        <dbReference type="Proteomes" id="UP001155483"/>
    </source>
</evidence>
<dbReference type="Pfam" id="PF00144">
    <property type="entry name" value="Beta-lactamase"/>
    <property type="match status" value="1"/>
</dbReference>
<accession>A0A9X2XZ71</accession>
<evidence type="ECO:0000256" key="1">
    <source>
        <dbReference type="ARBA" id="ARBA00038473"/>
    </source>
</evidence>
<feature type="repeat" description="TPR" evidence="2">
    <location>
        <begin position="433"/>
        <end position="466"/>
    </location>
</feature>
<comment type="similarity">
    <text evidence="1">Belongs to the beta-lactamase family.</text>
</comment>
<organism evidence="4 5">
    <name type="scientific">Paraflavisolibacter caeni</name>
    <dbReference type="NCBI Taxonomy" id="2982496"/>
    <lineage>
        <taxon>Bacteria</taxon>
        <taxon>Pseudomonadati</taxon>
        <taxon>Bacteroidota</taxon>
        <taxon>Chitinophagia</taxon>
        <taxon>Chitinophagales</taxon>
        <taxon>Chitinophagaceae</taxon>
        <taxon>Paraflavisolibacter</taxon>
    </lineage>
</organism>
<dbReference type="Gene3D" id="3.40.710.10">
    <property type="entry name" value="DD-peptidase/beta-lactamase superfamily"/>
    <property type="match status" value="1"/>
</dbReference>
<dbReference type="Proteomes" id="UP001155483">
    <property type="component" value="Unassembled WGS sequence"/>
</dbReference>
<dbReference type="PROSITE" id="PS50005">
    <property type="entry name" value="TPR"/>
    <property type="match status" value="1"/>
</dbReference>
<dbReference type="PANTHER" id="PTHR22935:SF95">
    <property type="entry name" value="BETA-LACTAMASE-LIKE 1-RELATED"/>
    <property type="match status" value="1"/>
</dbReference>
<dbReference type="InterPro" id="IPR001466">
    <property type="entry name" value="Beta-lactam-related"/>
</dbReference>
<name>A0A9X2XZ71_9BACT</name>
<gene>
    <name evidence="4" type="ORF">OCK74_19855</name>
</gene>
<reference evidence="4" key="2">
    <citation type="submission" date="2023-04" db="EMBL/GenBank/DDBJ databases">
        <title>Paracnuella aquatica gen. nov., sp. nov., a member of the family Chitinophagaceae isolated from a hot spring.</title>
        <authorList>
            <person name="Wang C."/>
        </authorList>
    </citation>
    <scope>NUCLEOTIDE SEQUENCE</scope>
    <source>
        <strain evidence="4">LB-8</strain>
    </source>
</reference>
<dbReference type="InterPro" id="IPR012338">
    <property type="entry name" value="Beta-lactam/transpept-like"/>
</dbReference>
<dbReference type="RefSeq" id="WP_279298826.1">
    <property type="nucleotide sequence ID" value="NZ_JAOTIF010000020.1"/>
</dbReference>